<dbReference type="AlphaFoldDB" id="A0A813UQ87"/>
<comment type="caution">
    <text evidence="3">The sequence shown here is derived from an EMBL/GenBank/DDBJ whole genome shotgun (WGS) entry which is preliminary data.</text>
</comment>
<feature type="region of interest" description="Disordered" evidence="1">
    <location>
        <begin position="24"/>
        <end position="53"/>
    </location>
</feature>
<feature type="chain" id="PRO_5036409418" evidence="2">
    <location>
        <begin position="20"/>
        <end position="159"/>
    </location>
</feature>
<dbReference type="PROSITE" id="PS51257">
    <property type="entry name" value="PROKAR_LIPOPROTEIN"/>
    <property type="match status" value="1"/>
</dbReference>
<dbReference type="EMBL" id="CAJNOH010000062">
    <property type="protein sequence ID" value="CAF0825839.1"/>
    <property type="molecule type" value="Genomic_DNA"/>
</dbReference>
<evidence type="ECO:0000256" key="1">
    <source>
        <dbReference type="SAM" id="MobiDB-lite"/>
    </source>
</evidence>
<evidence type="ECO:0000313" key="5">
    <source>
        <dbReference type="Proteomes" id="UP000663854"/>
    </source>
</evidence>
<protein>
    <submittedName>
        <fullName evidence="3">Uncharacterized protein</fullName>
    </submittedName>
</protein>
<keyword evidence="2" id="KW-0732">Signal</keyword>
<dbReference type="Proteomes" id="UP000663870">
    <property type="component" value="Unassembled WGS sequence"/>
</dbReference>
<keyword evidence="6" id="KW-1185">Reference proteome</keyword>
<dbReference type="Proteomes" id="UP000663854">
    <property type="component" value="Unassembled WGS sequence"/>
</dbReference>
<accession>A0A813UQ87</accession>
<reference evidence="3" key="1">
    <citation type="submission" date="2021-02" db="EMBL/GenBank/DDBJ databases">
        <authorList>
            <person name="Nowell W R."/>
        </authorList>
    </citation>
    <scope>NUCLEOTIDE SEQUENCE</scope>
</reference>
<sequence>MAKFLVLIVLVVCVTLASCHRGPSRGFGGNRGPGNGGQDRQRNWNRTNGNGDQDRLMKKVCANNSLAQSYLAQNRQLITSLRSNASLAQAIKNRQNFIDFIEDDDNTDLLSSNCTAFFTGRRNARKLDRDTLKQQRRLDQSVGWSFFKIDRSIVGNNSS</sequence>
<evidence type="ECO:0000313" key="3">
    <source>
        <dbReference type="EMBL" id="CAF0825839.1"/>
    </source>
</evidence>
<feature type="signal peptide" evidence="2">
    <location>
        <begin position="1"/>
        <end position="19"/>
    </location>
</feature>
<proteinExistence type="predicted"/>
<evidence type="ECO:0000256" key="2">
    <source>
        <dbReference type="SAM" id="SignalP"/>
    </source>
</evidence>
<gene>
    <name evidence="4" type="ORF">JXQ802_LOCUS15037</name>
    <name evidence="3" type="ORF">PYM288_LOCUS5824</name>
</gene>
<evidence type="ECO:0000313" key="4">
    <source>
        <dbReference type="EMBL" id="CAF1018551.1"/>
    </source>
</evidence>
<evidence type="ECO:0000313" key="6">
    <source>
        <dbReference type="Proteomes" id="UP000663870"/>
    </source>
</evidence>
<feature type="compositionally biased region" description="Gly residues" evidence="1">
    <location>
        <begin position="25"/>
        <end position="37"/>
    </location>
</feature>
<name>A0A813UQ87_9BILA</name>
<dbReference type="EMBL" id="CAJNOL010000345">
    <property type="protein sequence ID" value="CAF1018551.1"/>
    <property type="molecule type" value="Genomic_DNA"/>
</dbReference>
<organism evidence="3 5">
    <name type="scientific">Rotaria sordida</name>
    <dbReference type="NCBI Taxonomy" id="392033"/>
    <lineage>
        <taxon>Eukaryota</taxon>
        <taxon>Metazoa</taxon>
        <taxon>Spiralia</taxon>
        <taxon>Gnathifera</taxon>
        <taxon>Rotifera</taxon>
        <taxon>Eurotatoria</taxon>
        <taxon>Bdelloidea</taxon>
        <taxon>Philodinida</taxon>
        <taxon>Philodinidae</taxon>
        <taxon>Rotaria</taxon>
    </lineage>
</organism>